<dbReference type="Proteomes" id="UP000177785">
    <property type="component" value="Unassembled WGS sequence"/>
</dbReference>
<name>A0A1G2G798_9BACT</name>
<accession>A0A1G2G798</accession>
<organism evidence="1 2">
    <name type="scientific">Candidatus Ryanbacteria bacterium RIFCSPHIGHO2_01_FULL_48_27</name>
    <dbReference type="NCBI Taxonomy" id="1802115"/>
    <lineage>
        <taxon>Bacteria</taxon>
        <taxon>Candidatus Ryaniibacteriota</taxon>
    </lineage>
</organism>
<dbReference type="STRING" id="1802115.A2756_02635"/>
<proteinExistence type="predicted"/>
<dbReference type="AlphaFoldDB" id="A0A1G2G798"/>
<dbReference type="Gene3D" id="1.10.3210.10">
    <property type="entry name" value="Hypothetical protein af1432"/>
    <property type="match status" value="1"/>
</dbReference>
<reference evidence="1 2" key="1">
    <citation type="journal article" date="2016" name="Nat. Commun.">
        <title>Thousands of microbial genomes shed light on interconnected biogeochemical processes in an aquifer system.</title>
        <authorList>
            <person name="Anantharaman K."/>
            <person name="Brown C.T."/>
            <person name="Hug L.A."/>
            <person name="Sharon I."/>
            <person name="Castelle C.J."/>
            <person name="Probst A.J."/>
            <person name="Thomas B.C."/>
            <person name="Singh A."/>
            <person name="Wilkins M.J."/>
            <person name="Karaoz U."/>
            <person name="Brodie E.L."/>
            <person name="Williams K.H."/>
            <person name="Hubbard S.S."/>
            <person name="Banfield J.F."/>
        </authorList>
    </citation>
    <scope>NUCLEOTIDE SEQUENCE [LARGE SCALE GENOMIC DNA]</scope>
</reference>
<dbReference type="SUPFAM" id="SSF109604">
    <property type="entry name" value="HD-domain/PDEase-like"/>
    <property type="match status" value="1"/>
</dbReference>
<evidence type="ECO:0000313" key="2">
    <source>
        <dbReference type="Proteomes" id="UP000177785"/>
    </source>
</evidence>
<gene>
    <name evidence="1" type="ORF">A2756_02635</name>
</gene>
<evidence type="ECO:0008006" key="3">
    <source>
        <dbReference type="Google" id="ProtNLM"/>
    </source>
</evidence>
<evidence type="ECO:0000313" key="1">
    <source>
        <dbReference type="EMBL" id="OGZ45781.1"/>
    </source>
</evidence>
<sequence>MQELVEKFRKHVIDLSSNTKEFVHHEWFVKYHLNLIEEIALELCDMHREADRNIVRTLVWIHDYAKILDKEKEHDAVMFQKGKEKLLEFGFENGFADKVIEYLGIFERKMEVDLHEAPIEVRIASSADGAAHLIGPFWSIYFKENSDKPIEELMESNRKKLKKDWERKIVLPEVKKAFEARYKMVNEQAGDFPKKYFS</sequence>
<protein>
    <recommendedName>
        <fullName evidence="3">HD domain-containing protein</fullName>
    </recommendedName>
</protein>
<dbReference type="EMBL" id="MHNL01000005">
    <property type="protein sequence ID" value="OGZ45781.1"/>
    <property type="molecule type" value="Genomic_DNA"/>
</dbReference>
<comment type="caution">
    <text evidence="1">The sequence shown here is derived from an EMBL/GenBank/DDBJ whole genome shotgun (WGS) entry which is preliminary data.</text>
</comment>